<name>A0A395S989_FUSSP</name>
<organism evidence="3 4">
    <name type="scientific">Fusarium sporotrichioides</name>
    <dbReference type="NCBI Taxonomy" id="5514"/>
    <lineage>
        <taxon>Eukaryota</taxon>
        <taxon>Fungi</taxon>
        <taxon>Dikarya</taxon>
        <taxon>Ascomycota</taxon>
        <taxon>Pezizomycotina</taxon>
        <taxon>Sordariomycetes</taxon>
        <taxon>Hypocreomycetidae</taxon>
        <taxon>Hypocreales</taxon>
        <taxon>Nectriaceae</taxon>
        <taxon>Fusarium</taxon>
    </lineage>
</organism>
<dbReference type="PROSITE" id="PS00028">
    <property type="entry name" value="ZINC_FINGER_C2H2_1"/>
    <property type="match status" value="1"/>
</dbReference>
<dbReference type="Gene3D" id="2.60.120.10">
    <property type="entry name" value="Jelly Rolls"/>
    <property type="match status" value="1"/>
</dbReference>
<dbReference type="AlphaFoldDB" id="A0A395S989"/>
<evidence type="ECO:0000259" key="2">
    <source>
        <dbReference type="PROSITE" id="PS00028"/>
    </source>
</evidence>
<dbReference type="Proteomes" id="UP000266152">
    <property type="component" value="Unassembled WGS sequence"/>
</dbReference>
<feature type="region of interest" description="Disordered" evidence="1">
    <location>
        <begin position="1"/>
        <end position="45"/>
    </location>
</feature>
<evidence type="ECO:0000313" key="4">
    <source>
        <dbReference type="Proteomes" id="UP000266152"/>
    </source>
</evidence>
<feature type="compositionally biased region" description="Basic and acidic residues" evidence="1">
    <location>
        <begin position="14"/>
        <end position="25"/>
    </location>
</feature>
<evidence type="ECO:0000256" key="1">
    <source>
        <dbReference type="SAM" id="MobiDB-lite"/>
    </source>
</evidence>
<evidence type="ECO:0000313" key="3">
    <source>
        <dbReference type="EMBL" id="RGP68981.1"/>
    </source>
</evidence>
<dbReference type="STRING" id="5514.A0A395S989"/>
<dbReference type="SUPFAM" id="SSF51182">
    <property type="entry name" value="RmlC-like cupins"/>
    <property type="match status" value="1"/>
</dbReference>
<feature type="compositionally biased region" description="Pro residues" evidence="1">
    <location>
        <begin position="97"/>
        <end position="107"/>
    </location>
</feature>
<comment type="caution">
    <text evidence="3">The sequence shown here is derived from an EMBL/GenBank/DDBJ whole genome shotgun (WGS) entry which is preliminary data.</text>
</comment>
<accession>A0A395S989</accession>
<dbReference type="EMBL" id="PXOF01000065">
    <property type="protein sequence ID" value="RGP68981.1"/>
    <property type="molecule type" value="Genomic_DNA"/>
</dbReference>
<proteinExistence type="predicted"/>
<dbReference type="InterPro" id="IPR011051">
    <property type="entry name" value="RmlC_Cupin_sf"/>
</dbReference>
<reference evidence="3 4" key="1">
    <citation type="journal article" date="2018" name="PLoS Pathog.">
        <title>Evolution of structural diversity of trichothecenes, a family of toxins produced by plant pathogenic and entomopathogenic fungi.</title>
        <authorList>
            <person name="Proctor R.H."/>
            <person name="McCormick S.P."/>
            <person name="Kim H.S."/>
            <person name="Cardoza R.E."/>
            <person name="Stanley A.M."/>
            <person name="Lindo L."/>
            <person name="Kelly A."/>
            <person name="Brown D.W."/>
            <person name="Lee T."/>
            <person name="Vaughan M.M."/>
            <person name="Alexander N.J."/>
            <person name="Busman M."/>
            <person name="Gutierrez S."/>
        </authorList>
    </citation>
    <scope>NUCLEOTIDE SEQUENCE [LARGE SCALE GENOMIC DNA]</scope>
    <source>
        <strain evidence="3 4">NRRL 3299</strain>
    </source>
</reference>
<sequence>MLDKSGASVFTPEEVEHRNHVEQQHGARWAAVNKPKELNPEPARVVSDIDGDMALKTSAARLSSLLASNPKIKAAQSEWEKKNQSQSQSRPSSTGPPEIPSLKPPPPQRKRESPASDVALPAAKRQNSEFDVRQARREALRFTEDEVARQMSELSNTSIKATMIPRTQTAHFATGNELLKRYTGQGTSPTPVPPPVQATTTQTAQKLPAVGERIVAITIAEGTRPYSVYQHPEQGLISARGAIIPPKYELHNDPQLQYICPVRDCRRLFKGLQGLGGHFGAGHCSTTFNDNGDGTLSKVGNYQKNGSGGTPGIVVSRNPLPPGAPPPVDPGLSLFASSQQNRVSRAEQSIIRKTTRAQETPVFPPVPLVRSNTSGSDVKSFLHKYLSPDQTEYHREDVDFMLSLPRMRDLTEEWKHGHSGKTLDMNHYACALAYLTGRVVTGTEQCTANTARPTARLSTPCIALPAGMPTSAKQAFSSLETCVGCRYWCILQRRSNSCDWCPSPQPRQRTSGGSARSSSSEDVTPAMDVDKEEELEQPIVGTVTETIHDTKRSKRRLSVHTPMETMGEQSVAGIPSRPDQMGGLELEMEDWEVAPGRMKDHSSSDSEFIHSPSTHMLTSRDIAFSNSYLTSGQPVTVSEDISFNVIVLKPGTSSHWNVDDDKLRTCSVAAGKVRVTMGEQTFNLGPNGMFVIRPGQACRVANRLYLDSVVHCTTIGDFGLQ</sequence>
<feature type="compositionally biased region" description="Polar residues" evidence="1">
    <location>
        <begin position="84"/>
        <end position="95"/>
    </location>
</feature>
<protein>
    <recommendedName>
        <fullName evidence="2">C2H2-type domain-containing protein</fullName>
    </recommendedName>
</protein>
<feature type="domain" description="C2H2-type" evidence="2">
    <location>
        <begin position="260"/>
        <end position="283"/>
    </location>
</feature>
<dbReference type="InterPro" id="IPR014710">
    <property type="entry name" value="RmlC-like_jellyroll"/>
</dbReference>
<feature type="region of interest" description="Disordered" evidence="1">
    <location>
        <begin position="73"/>
        <end position="132"/>
    </location>
</feature>
<gene>
    <name evidence="3" type="ORF">FSPOR_4958</name>
</gene>
<dbReference type="InterPro" id="IPR013087">
    <property type="entry name" value="Znf_C2H2_type"/>
</dbReference>
<feature type="region of interest" description="Disordered" evidence="1">
    <location>
        <begin position="500"/>
        <end position="530"/>
    </location>
</feature>
<feature type="compositionally biased region" description="Low complexity" evidence="1">
    <location>
        <begin position="511"/>
        <end position="520"/>
    </location>
</feature>
<keyword evidence="4" id="KW-1185">Reference proteome</keyword>